<name>A0A238WRD6_9FLAO</name>
<accession>A0A238WRD6</accession>
<dbReference type="Proteomes" id="UP000198379">
    <property type="component" value="Unassembled WGS sequence"/>
</dbReference>
<organism evidence="1 2">
    <name type="scientific">Dokdonia pacifica</name>
    <dbReference type="NCBI Taxonomy" id="1627892"/>
    <lineage>
        <taxon>Bacteria</taxon>
        <taxon>Pseudomonadati</taxon>
        <taxon>Bacteroidota</taxon>
        <taxon>Flavobacteriia</taxon>
        <taxon>Flavobacteriales</taxon>
        <taxon>Flavobacteriaceae</taxon>
        <taxon>Dokdonia</taxon>
    </lineage>
</organism>
<reference evidence="1 2" key="1">
    <citation type="submission" date="2017-06" db="EMBL/GenBank/DDBJ databases">
        <authorList>
            <person name="Kim H.J."/>
            <person name="Triplett B.A."/>
        </authorList>
    </citation>
    <scope>NUCLEOTIDE SEQUENCE [LARGE SCALE GENOMIC DNA]</scope>
    <source>
        <strain evidence="1 2">DSM 25597</strain>
    </source>
</reference>
<evidence type="ECO:0000313" key="2">
    <source>
        <dbReference type="Proteomes" id="UP000198379"/>
    </source>
</evidence>
<proteinExistence type="predicted"/>
<sequence length="174" mass="19913">MEENKTTYKFVNHSESSPLSELKSIDVIAIIDSTEIGNIEVKLTNNHSNSISLNNPIYFLTYQLYDRKGKLIPSINKPPIPLINNKETLDPKEDWNFEISGIKNHQDWLPEIEEVNKPVITLLPEKSYTYRLKLKEAINNQNKPYTLKMSLSLISPTSEEGSTSNVTLHTEIQL</sequence>
<keyword evidence="2" id="KW-1185">Reference proteome</keyword>
<protein>
    <submittedName>
        <fullName evidence="1">Uncharacterized protein</fullName>
    </submittedName>
</protein>
<gene>
    <name evidence="1" type="ORF">SAMN06265376_1011372</name>
</gene>
<dbReference type="AlphaFoldDB" id="A0A238WRD6"/>
<dbReference type="RefSeq" id="WP_089370629.1">
    <property type="nucleotide sequence ID" value="NZ_BMEP01000003.1"/>
</dbReference>
<evidence type="ECO:0000313" key="1">
    <source>
        <dbReference type="EMBL" id="SNR48913.1"/>
    </source>
</evidence>
<dbReference type="EMBL" id="FZNY01000001">
    <property type="protein sequence ID" value="SNR48913.1"/>
    <property type="molecule type" value="Genomic_DNA"/>
</dbReference>